<evidence type="ECO:0000256" key="2">
    <source>
        <dbReference type="ARBA" id="ARBA00009025"/>
    </source>
</evidence>
<comment type="catalytic activity">
    <reaction evidence="12 14">
        <text>a plastoquinone + NADPH + (n+1) H(+)(in) = a plastoquinol + NADP(+) + n H(+)(out)</text>
        <dbReference type="Rhea" id="RHEA:42612"/>
        <dbReference type="Rhea" id="RHEA-COMP:9561"/>
        <dbReference type="Rhea" id="RHEA-COMP:9562"/>
        <dbReference type="ChEBI" id="CHEBI:15378"/>
        <dbReference type="ChEBI" id="CHEBI:17757"/>
        <dbReference type="ChEBI" id="CHEBI:57783"/>
        <dbReference type="ChEBI" id="CHEBI:58349"/>
        <dbReference type="ChEBI" id="CHEBI:62192"/>
    </reaction>
</comment>
<name>A0ABW7CG59_9CYAN</name>
<keyword evidence="14" id="KW-0793">Thylakoid</keyword>
<feature type="transmembrane region" description="Helical" evidence="14">
    <location>
        <begin position="275"/>
        <end position="294"/>
    </location>
</feature>
<dbReference type="EMBL" id="JAZAQF010000086">
    <property type="protein sequence ID" value="MFG3819063.1"/>
    <property type="molecule type" value="Genomic_DNA"/>
</dbReference>
<evidence type="ECO:0000256" key="11">
    <source>
        <dbReference type="ARBA" id="ARBA00025624"/>
    </source>
</evidence>
<protein>
    <recommendedName>
        <fullName evidence="14">NAD(P)H-quinone oxidoreductase chain 4</fullName>
        <ecNumber evidence="14">7.1.1.-</ecNumber>
    </recommendedName>
    <alternativeName>
        <fullName evidence="14">NAD(P)H dehydrogenase I, chain 4</fullName>
    </alternativeName>
    <alternativeName>
        <fullName evidence="14">NDH-1, chain 4</fullName>
    </alternativeName>
</protein>
<proteinExistence type="inferred from homology"/>
<feature type="transmembrane region" description="Helical" evidence="14">
    <location>
        <begin position="76"/>
        <end position="102"/>
    </location>
</feature>
<evidence type="ECO:0000256" key="12">
    <source>
        <dbReference type="ARBA" id="ARBA00047726"/>
    </source>
</evidence>
<reference evidence="18" key="1">
    <citation type="journal article" date="2024" name="Algal Res.">
        <title>Biochemical, toxicological and genomic investigation of a high-biomass producing Limnothrix strain isolated from Italian shallow drinking water reservoir.</title>
        <authorList>
            <person name="Simonazzi M."/>
            <person name="Shishido T.K."/>
            <person name="Delbaje E."/>
            <person name="Wahlsten M."/>
            <person name="Fewer D.P."/>
            <person name="Sivonen K."/>
            <person name="Pezzolesi L."/>
            <person name="Pistocchi R."/>
        </authorList>
    </citation>
    <scope>NUCLEOTIDE SEQUENCE [LARGE SCALE GENOMIC DNA]</scope>
    <source>
        <strain evidence="18">LRLZ20PSL1</strain>
    </source>
</reference>
<evidence type="ECO:0000256" key="9">
    <source>
        <dbReference type="ARBA" id="ARBA00023027"/>
    </source>
</evidence>
<evidence type="ECO:0000256" key="3">
    <source>
        <dbReference type="ARBA" id="ARBA00022692"/>
    </source>
</evidence>
<feature type="transmembrane region" description="Helical" evidence="14">
    <location>
        <begin position="168"/>
        <end position="188"/>
    </location>
</feature>
<keyword evidence="4 14" id="KW-0874">Quinone</keyword>
<feature type="transmembrane region" description="Helical" evidence="14">
    <location>
        <begin position="489"/>
        <end position="508"/>
    </location>
</feature>
<comment type="function">
    <text evidence="11 14">NDH-1 shuttles electrons from NAD(P)H, via FMN and iron-sulfur (Fe-S) centers, to quinones in the respiratory chain. The immediate electron acceptor for the enzyme in this species is believed to be plastoquinone. Couples the redox reaction to proton translocation (for every two electrons transferred, four hydrogen ions are translocated across the cytoplasmic membrane), and thus conserves the redox energy in a proton gradient.</text>
</comment>
<keyword evidence="10 14" id="KW-0472">Membrane</keyword>
<keyword evidence="6 14" id="KW-0618">Plastoquinone</keyword>
<dbReference type="NCBIfam" id="TIGR01972">
    <property type="entry name" value="NDH_I_M"/>
    <property type="match status" value="1"/>
</dbReference>
<evidence type="ECO:0000256" key="14">
    <source>
        <dbReference type="HAMAP-Rule" id="MF_00491"/>
    </source>
</evidence>
<feature type="transmembrane region" description="Helical" evidence="14">
    <location>
        <begin position="375"/>
        <end position="404"/>
    </location>
</feature>
<evidence type="ECO:0000313" key="17">
    <source>
        <dbReference type="EMBL" id="MFG3819063.1"/>
    </source>
</evidence>
<feature type="transmembrane region" description="Helical" evidence="14">
    <location>
        <begin position="138"/>
        <end position="156"/>
    </location>
</feature>
<evidence type="ECO:0000256" key="4">
    <source>
        <dbReference type="ARBA" id="ARBA00022719"/>
    </source>
</evidence>
<evidence type="ECO:0000256" key="15">
    <source>
        <dbReference type="RuleBase" id="RU000320"/>
    </source>
</evidence>
<evidence type="ECO:0000259" key="16">
    <source>
        <dbReference type="Pfam" id="PF00361"/>
    </source>
</evidence>
<keyword evidence="18" id="KW-1185">Reference proteome</keyword>
<dbReference type="InterPro" id="IPR010227">
    <property type="entry name" value="NADH_Q_OxRdtase_chainM/4"/>
</dbReference>
<sequence>MADHFPWLTAIILFPLIAAFLIPLLPDRNGKTVRWFALSVGVLDFLLMVYTFWTHYDPSNSSFQLVEKYPWLPQIGFSWAVSVDGISMPLVLLAGFVTTLAMWASWQVDRKPRLFYFLMLVLYAAQIGVFVAQDLLLLFIQWELELVPVYLLVSIWGGQKRRYAATKFLIYTAAASIFILVAGLALALSGDGPVTFDIADLALKNYSLGLELLLYAGLLIAFGVKLAIFPMHTWLPDAHGEASAPVSMILAGVLLKMGGYGLIRLNLELLSDAHIYFAPVLAILGVVNIIYGAFASFAQTNMKRRLAYSSVSHMGFVLLGIASFTDLGVSGAMLQMLSHGLIAALLFFLAGVTYDRTHTLAMDQMRGMGQLMPKVFALFTAGALASLALPGMSGFASELAVFVGFTSSDIYSSTFCTVTVFLAAVGVILTPIYLLSMLRQVFYGTSADLACEVGNAGLQNQDVEGAVCFGTDCVLPDQAVFRDARKREVAIAMAFLIPIVAIGVYPQLATKVYDVKTVAVNSQVRESYTIAKANPEFFAQGLFQRSIAQKVAQAPTLAE</sequence>
<comment type="subcellular location">
    <subcellularLocation>
        <location evidence="14">Cellular thylakoid membrane</location>
        <topology evidence="14">Multi-pass membrane protein</topology>
    </subcellularLocation>
    <subcellularLocation>
        <location evidence="1">Endomembrane system</location>
        <topology evidence="1">Multi-pass membrane protein</topology>
    </subcellularLocation>
    <subcellularLocation>
        <location evidence="15">Membrane</location>
        <topology evidence="15">Multi-pass membrane protein</topology>
    </subcellularLocation>
</comment>
<feature type="transmembrane region" description="Helical" evidence="14">
    <location>
        <begin position="208"/>
        <end position="230"/>
    </location>
</feature>
<evidence type="ECO:0000256" key="6">
    <source>
        <dbReference type="ARBA" id="ARBA00022957"/>
    </source>
</evidence>
<evidence type="ECO:0000256" key="7">
    <source>
        <dbReference type="ARBA" id="ARBA00022967"/>
    </source>
</evidence>
<dbReference type="NCBIfam" id="NF009212">
    <property type="entry name" value="PRK12561.1"/>
    <property type="match status" value="1"/>
</dbReference>
<dbReference type="Pfam" id="PF00361">
    <property type="entry name" value="Proton_antipo_M"/>
    <property type="match status" value="1"/>
</dbReference>
<accession>A0ABW7CG59</accession>
<evidence type="ECO:0000256" key="13">
    <source>
        <dbReference type="ARBA" id="ARBA00048026"/>
    </source>
</evidence>
<dbReference type="InterPro" id="IPR003918">
    <property type="entry name" value="NADH_UbQ_OxRdtase"/>
</dbReference>
<comment type="caution">
    <text evidence="17">The sequence shown here is derived from an EMBL/GenBank/DDBJ whole genome shotgun (WGS) entry which is preliminary data.</text>
</comment>
<feature type="transmembrane region" description="Helical" evidence="14">
    <location>
        <begin position="242"/>
        <end position="263"/>
    </location>
</feature>
<feature type="transmembrane region" description="Helical" evidence="14">
    <location>
        <begin position="306"/>
        <end position="324"/>
    </location>
</feature>
<evidence type="ECO:0000256" key="1">
    <source>
        <dbReference type="ARBA" id="ARBA00004127"/>
    </source>
</evidence>
<keyword evidence="3 14" id="KW-0812">Transmembrane</keyword>
<evidence type="ECO:0000256" key="8">
    <source>
        <dbReference type="ARBA" id="ARBA00022989"/>
    </source>
</evidence>
<organism evidence="17 18">
    <name type="scientific">Limnothrix redekei LRLZ20PSL1</name>
    <dbReference type="NCBI Taxonomy" id="3112953"/>
    <lineage>
        <taxon>Bacteria</taxon>
        <taxon>Bacillati</taxon>
        <taxon>Cyanobacteriota</taxon>
        <taxon>Cyanophyceae</taxon>
        <taxon>Pseudanabaenales</taxon>
        <taxon>Pseudanabaenaceae</taxon>
        <taxon>Limnothrix</taxon>
    </lineage>
</organism>
<dbReference type="HAMAP" id="MF_00491">
    <property type="entry name" value="NDH1_NuoM"/>
    <property type="match status" value="1"/>
</dbReference>
<feature type="transmembrane region" description="Helical" evidence="14">
    <location>
        <begin position="114"/>
        <end position="132"/>
    </location>
</feature>
<feature type="domain" description="NADH:quinone oxidoreductase/Mrp antiporter transmembrane" evidence="16">
    <location>
        <begin position="132"/>
        <end position="420"/>
    </location>
</feature>
<feature type="transmembrane region" description="Helical" evidence="14">
    <location>
        <begin position="36"/>
        <end position="56"/>
    </location>
</feature>
<dbReference type="EC" id="7.1.1.-" evidence="14"/>
<dbReference type="PRINTS" id="PR01437">
    <property type="entry name" value="NUOXDRDTASE4"/>
</dbReference>
<gene>
    <name evidence="14" type="primary">ndhD</name>
    <name evidence="17" type="ORF">VPK24_15580</name>
</gene>
<feature type="transmembrane region" description="Helical" evidence="14">
    <location>
        <begin position="336"/>
        <end position="354"/>
    </location>
</feature>
<keyword evidence="9 14" id="KW-0520">NAD</keyword>
<dbReference type="PANTHER" id="PTHR43507">
    <property type="entry name" value="NADH-UBIQUINONE OXIDOREDUCTASE CHAIN 4"/>
    <property type="match status" value="1"/>
</dbReference>
<dbReference type="Proteomes" id="UP001604335">
    <property type="component" value="Unassembled WGS sequence"/>
</dbReference>
<evidence type="ECO:0000256" key="10">
    <source>
        <dbReference type="ARBA" id="ARBA00023136"/>
    </source>
</evidence>
<evidence type="ECO:0000313" key="18">
    <source>
        <dbReference type="Proteomes" id="UP001604335"/>
    </source>
</evidence>
<feature type="transmembrane region" description="Helical" evidence="14">
    <location>
        <begin position="6"/>
        <end position="24"/>
    </location>
</feature>
<dbReference type="InterPro" id="IPR001750">
    <property type="entry name" value="ND/Mrp_TM"/>
</dbReference>
<comment type="catalytic activity">
    <reaction evidence="13 14">
        <text>a plastoquinone + NADH + (n+1) H(+)(in) = a plastoquinol + NAD(+) + n H(+)(out)</text>
        <dbReference type="Rhea" id="RHEA:42608"/>
        <dbReference type="Rhea" id="RHEA-COMP:9561"/>
        <dbReference type="Rhea" id="RHEA-COMP:9562"/>
        <dbReference type="ChEBI" id="CHEBI:15378"/>
        <dbReference type="ChEBI" id="CHEBI:17757"/>
        <dbReference type="ChEBI" id="CHEBI:57540"/>
        <dbReference type="ChEBI" id="CHEBI:57945"/>
        <dbReference type="ChEBI" id="CHEBI:62192"/>
    </reaction>
</comment>
<keyword evidence="5 14" id="KW-0521">NADP</keyword>
<comment type="similarity">
    <text evidence="2 14">Belongs to the complex I subunit 4 family.</text>
</comment>
<keyword evidence="8 14" id="KW-1133">Transmembrane helix</keyword>
<keyword evidence="7 14" id="KW-1278">Translocase</keyword>
<evidence type="ECO:0000256" key="5">
    <source>
        <dbReference type="ARBA" id="ARBA00022857"/>
    </source>
</evidence>
<feature type="transmembrane region" description="Helical" evidence="14">
    <location>
        <begin position="410"/>
        <end position="435"/>
    </location>
</feature>
<dbReference type="InterPro" id="IPR022997">
    <property type="entry name" value="NADH_Q_OxRdtase_chain4"/>
</dbReference>
<dbReference type="PANTHER" id="PTHR43507:SF21">
    <property type="entry name" value="NAD(P)H-QUINONE OXIDOREDUCTASE CHAIN 4, CHLOROPLASTIC"/>
    <property type="match status" value="1"/>
</dbReference>